<organism evidence="1 2">
    <name type="scientific">Natronomonas pharaonis (strain ATCC 35678 / DSM 2160 / CIP 103997 / JCM 8858 / NBRC 14720 / NCIMB 2260 / Gabara)</name>
    <name type="common">Halobacterium pharaonis</name>
    <dbReference type="NCBI Taxonomy" id="348780"/>
    <lineage>
        <taxon>Archaea</taxon>
        <taxon>Methanobacteriati</taxon>
        <taxon>Methanobacteriota</taxon>
        <taxon>Stenosarchaea group</taxon>
        <taxon>Halobacteria</taxon>
        <taxon>Halobacteriales</taxon>
        <taxon>Natronomonadaceae</taxon>
        <taxon>Natronomonas</taxon>
    </lineage>
</organism>
<dbReference type="OrthoDB" id="139492at2157"/>
<reference evidence="1 2" key="1">
    <citation type="journal article" date="2005" name="Genome Res.">
        <title>Living with two extremes: conclusions from the genome sequence of Natronomonas pharaonis.</title>
        <authorList>
            <person name="Falb M."/>
            <person name="Pfeiffer F."/>
            <person name="Palm P."/>
            <person name="Rodewald K."/>
            <person name="Hickmann V."/>
            <person name="Tittor J."/>
            <person name="Oesterhelt D."/>
        </authorList>
    </citation>
    <scope>NUCLEOTIDE SEQUENCE [LARGE SCALE GENOMIC DNA]</scope>
    <source>
        <strain evidence="2">ATCC 35678 / DSM 2160 / CIP 103997 / JCM 8858 / NBRC 14720 / NCIMB 2260 / Gabara</strain>
    </source>
</reference>
<keyword evidence="2" id="KW-1185">Reference proteome</keyword>
<dbReference type="eggNOG" id="arCOG00516">
    <property type="taxonomic scope" value="Archaea"/>
</dbReference>
<dbReference type="GeneID" id="3700986"/>
<dbReference type="EMBL" id="CR936257">
    <property type="protein sequence ID" value="CAI48529.1"/>
    <property type="molecule type" value="Genomic_DNA"/>
</dbReference>
<gene>
    <name evidence="1" type="ordered locus">NP_0876A</name>
</gene>
<name>A0A1U7EU89_NATPD</name>
<sequence>MATWNGAWSKAEATAYLEGQTVPIRLACRTPSGGLWMLSLWYQYQDGTLACATSADADVVSFLEADDGVAFEVSDNQPPYRGVRGAGTVTISSDEEKTLLRSLLDRYVGGTDNDLGNQLLSADRKEVRLEIEPDRLYSWDFSDRMSDIDS</sequence>
<dbReference type="Gene3D" id="2.30.110.10">
    <property type="entry name" value="Electron Transport, Fmn-binding Protein, Chain A"/>
    <property type="match status" value="1"/>
</dbReference>
<dbReference type="AlphaFoldDB" id="A0A1U7EU89"/>
<dbReference type="HOGENOM" id="CLU_1754644_0_0_2"/>
<evidence type="ECO:0000313" key="1">
    <source>
        <dbReference type="EMBL" id="CAI48529.1"/>
    </source>
</evidence>
<accession>A0A1U7EU89</accession>
<dbReference type="RefSeq" id="WP_011322165.1">
    <property type="nucleotide sequence ID" value="NC_007426.1"/>
</dbReference>
<dbReference type="KEGG" id="nph:NP_0876A"/>
<dbReference type="EnsemblBacteria" id="CAI48529">
    <property type="protein sequence ID" value="CAI48529"/>
    <property type="gene ID" value="NP_0876A"/>
</dbReference>
<evidence type="ECO:0000313" key="2">
    <source>
        <dbReference type="Proteomes" id="UP000002698"/>
    </source>
</evidence>
<protein>
    <submittedName>
        <fullName evidence="1">FMN-binding domain protein</fullName>
    </submittedName>
</protein>
<dbReference type="SUPFAM" id="SSF50475">
    <property type="entry name" value="FMN-binding split barrel"/>
    <property type="match status" value="1"/>
</dbReference>
<dbReference type="InterPro" id="IPR012349">
    <property type="entry name" value="Split_barrel_FMN-bd"/>
</dbReference>
<proteinExistence type="predicted"/>
<dbReference type="Proteomes" id="UP000002698">
    <property type="component" value="Chromosome"/>
</dbReference>